<reference evidence="2 3" key="1">
    <citation type="journal article" date="2019" name="Sci. Rep.">
        <title>Orb-weaving spider Araneus ventricosus genome elucidates the spidroin gene catalogue.</title>
        <authorList>
            <person name="Kono N."/>
            <person name="Nakamura H."/>
            <person name="Ohtoshi R."/>
            <person name="Moran D.A.P."/>
            <person name="Shinohara A."/>
            <person name="Yoshida Y."/>
            <person name="Fujiwara M."/>
            <person name="Mori M."/>
            <person name="Tomita M."/>
            <person name="Arakawa K."/>
        </authorList>
    </citation>
    <scope>NUCLEOTIDE SEQUENCE [LARGE SCALE GENOMIC DNA]</scope>
</reference>
<sequence>MESHFQQCRSYGWEEGLQGPLFPVPVLRVFLYICGNLHSPIILVKLDCLHHTPTGRFSATLVSEGVDKCMVKTRSQTKMAENADLLRSASGEEIYGERTRRNEKRTRRNEKGQEEMRKDKKI</sequence>
<dbReference type="AlphaFoldDB" id="A0A4Y2KQT5"/>
<organism evidence="2 3">
    <name type="scientific">Araneus ventricosus</name>
    <name type="common">Orbweaver spider</name>
    <name type="synonym">Epeira ventricosa</name>
    <dbReference type="NCBI Taxonomy" id="182803"/>
    <lineage>
        <taxon>Eukaryota</taxon>
        <taxon>Metazoa</taxon>
        <taxon>Ecdysozoa</taxon>
        <taxon>Arthropoda</taxon>
        <taxon>Chelicerata</taxon>
        <taxon>Arachnida</taxon>
        <taxon>Araneae</taxon>
        <taxon>Araneomorphae</taxon>
        <taxon>Entelegynae</taxon>
        <taxon>Araneoidea</taxon>
        <taxon>Araneidae</taxon>
        <taxon>Araneus</taxon>
    </lineage>
</organism>
<comment type="caution">
    <text evidence="2">The sequence shown here is derived from an EMBL/GenBank/DDBJ whole genome shotgun (WGS) entry which is preliminary data.</text>
</comment>
<evidence type="ECO:0000313" key="3">
    <source>
        <dbReference type="Proteomes" id="UP000499080"/>
    </source>
</evidence>
<evidence type="ECO:0000256" key="1">
    <source>
        <dbReference type="SAM" id="MobiDB-lite"/>
    </source>
</evidence>
<dbReference type="EMBL" id="BGPR01115607">
    <property type="protein sequence ID" value="GBN04519.1"/>
    <property type="molecule type" value="Genomic_DNA"/>
</dbReference>
<evidence type="ECO:0000313" key="2">
    <source>
        <dbReference type="EMBL" id="GBN04519.1"/>
    </source>
</evidence>
<accession>A0A4Y2KQT5</accession>
<gene>
    <name evidence="2" type="ORF">AVEN_15628_1</name>
</gene>
<protein>
    <submittedName>
        <fullName evidence="2">Uncharacterized protein</fullName>
    </submittedName>
</protein>
<dbReference type="Proteomes" id="UP000499080">
    <property type="component" value="Unassembled WGS sequence"/>
</dbReference>
<keyword evidence="3" id="KW-1185">Reference proteome</keyword>
<name>A0A4Y2KQT5_ARAVE</name>
<feature type="region of interest" description="Disordered" evidence="1">
    <location>
        <begin position="91"/>
        <end position="122"/>
    </location>
</feature>
<proteinExistence type="predicted"/>
<feature type="compositionally biased region" description="Basic and acidic residues" evidence="1">
    <location>
        <begin position="109"/>
        <end position="122"/>
    </location>
</feature>